<protein>
    <submittedName>
        <fullName evidence="1">Uncharacterized protein</fullName>
    </submittedName>
</protein>
<organism evidence="1 2">
    <name type="scientific">Purpureocillium lilacinum</name>
    <name type="common">Paecilomyces lilacinus</name>
    <dbReference type="NCBI Taxonomy" id="33203"/>
    <lineage>
        <taxon>Eukaryota</taxon>
        <taxon>Fungi</taxon>
        <taxon>Dikarya</taxon>
        <taxon>Ascomycota</taxon>
        <taxon>Pezizomycotina</taxon>
        <taxon>Sordariomycetes</taxon>
        <taxon>Hypocreomycetidae</taxon>
        <taxon>Hypocreales</taxon>
        <taxon>Ophiocordycipitaceae</taxon>
        <taxon>Purpureocillium</taxon>
    </lineage>
</organism>
<gene>
    <name evidence="1" type="ORF">ACCO45_008327</name>
</gene>
<evidence type="ECO:0000313" key="2">
    <source>
        <dbReference type="Proteomes" id="UP001638806"/>
    </source>
</evidence>
<sequence>MRTRLRITQRVSQERDDRGPSGVDSIRRSYKTSTSRRHNIRPCPLAAPIVREATSWTSRWWAAVPSPAPAP</sequence>
<proteinExistence type="predicted"/>
<accession>A0ACC4DQD7</accession>
<name>A0ACC4DQD7_PURLI</name>
<reference evidence="1" key="1">
    <citation type="submission" date="2024-12" db="EMBL/GenBank/DDBJ databases">
        <title>Comparative genomics and development of molecular markers within Purpureocillium lilacinum and among Purpureocillium species.</title>
        <authorList>
            <person name="Yeh Z.-Y."/>
            <person name="Ni N.-T."/>
            <person name="Lo P.-H."/>
            <person name="Mushyakhwo K."/>
            <person name="Lin C.-F."/>
            <person name="Nai Y.-S."/>
        </authorList>
    </citation>
    <scope>NUCLEOTIDE SEQUENCE</scope>
    <source>
        <strain evidence="1">NCHU-NPUST-175</strain>
    </source>
</reference>
<dbReference type="EMBL" id="JBGNUJ010000007">
    <property type="protein sequence ID" value="KAL3957749.1"/>
    <property type="molecule type" value="Genomic_DNA"/>
</dbReference>
<keyword evidence="2" id="KW-1185">Reference proteome</keyword>
<comment type="caution">
    <text evidence="1">The sequence shown here is derived from an EMBL/GenBank/DDBJ whole genome shotgun (WGS) entry which is preliminary data.</text>
</comment>
<evidence type="ECO:0000313" key="1">
    <source>
        <dbReference type="EMBL" id="KAL3957749.1"/>
    </source>
</evidence>
<dbReference type="Proteomes" id="UP001638806">
    <property type="component" value="Unassembled WGS sequence"/>
</dbReference>